<dbReference type="EMBL" id="VTUU01000001">
    <property type="protein sequence ID" value="KAA1176149.1"/>
    <property type="molecule type" value="Genomic_DNA"/>
</dbReference>
<evidence type="ECO:0008006" key="4">
    <source>
        <dbReference type="Google" id="ProtNLM"/>
    </source>
</evidence>
<evidence type="ECO:0000313" key="3">
    <source>
        <dbReference type="Proteomes" id="UP000323161"/>
    </source>
</evidence>
<keyword evidence="1" id="KW-0732">Signal</keyword>
<sequence>MKKTTALIALTSVAMLNVLPVTASADDDRWENERHEYRRNEGSMGGRFEQYSAEEMRIMAHGRALQRFGPGVQVAMNETVDGTYRVELRDSEKNLIREHEFNCFGDPVRDPRKD</sequence>
<gene>
    <name evidence="2" type="ORF">FWJ25_03190</name>
</gene>
<keyword evidence="3" id="KW-1185">Reference proteome</keyword>
<organism evidence="2 3">
    <name type="scientific">Marinobacter salinexigens</name>
    <dbReference type="NCBI Taxonomy" id="2919747"/>
    <lineage>
        <taxon>Bacteria</taxon>
        <taxon>Pseudomonadati</taxon>
        <taxon>Pseudomonadota</taxon>
        <taxon>Gammaproteobacteria</taxon>
        <taxon>Pseudomonadales</taxon>
        <taxon>Marinobacteraceae</taxon>
        <taxon>Marinobacter</taxon>
    </lineage>
</organism>
<dbReference type="RefSeq" id="WP_149598776.1">
    <property type="nucleotide sequence ID" value="NZ_VTUU01000001.1"/>
</dbReference>
<evidence type="ECO:0000313" key="2">
    <source>
        <dbReference type="EMBL" id="KAA1176149.1"/>
    </source>
</evidence>
<dbReference type="Proteomes" id="UP000323161">
    <property type="component" value="Unassembled WGS sequence"/>
</dbReference>
<proteinExistence type="predicted"/>
<evidence type="ECO:0000256" key="1">
    <source>
        <dbReference type="SAM" id="SignalP"/>
    </source>
</evidence>
<feature type="chain" id="PRO_5022964363" description="PepSY domain-containing protein" evidence="1">
    <location>
        <begin position="26"/>
        <end position="114"/>
    </location>
</feature>
<comment type="caution">
    <text evidence="2">The sequence shown here is derived from an EMBL/GenBank/DDBJ whole genome shotgun (WGS) entry which is preliminary data.</text>
</comment>
<name>A0A5B0VQS7_9GAMM</name>
<protein>
    <recommendedName>
        <fullName evidence="4">PepSY domain-containing protein</fullName>
    </recommendedName>
</protein>
<accession>A0A5B0VQS7</accession>
<reference evidence="2 3" key="1">
    <citation type="submission" date="2019-08" db="EMBL/GenBank/DDBJ databases">
        <title>Marinobacter ZYF650 sp. nov., a marine bacterium isolated from seawater of the Mariana trench.</title>
        <authorList>
            <person name="Ahmad W."/>
        </authorList>
    </citation>
    <scope>NUCLEOTIDE SEQUENCE [LARGE SCALE GENOMIC DNA]</scope>
    <source>
        <strain evidence="2 3">ZYF650</strain>
    </source>
</reference>
<dbReference type="AlphaFoldDB" id="A0A5B0VQS7"/>
<feature type="signal peptide" evidence="1">
    <location>
        <begin position="1"/>
        <end position="25"/>
    </location>
</feature>